<proteinExistence type="predicted"/>
<keyword evidence="2" id="KW-1185">Reference proteome</keyword>
<organism evidence="1 2">
    <name type="scientific">Tritrichomonas musculus</name>
    <dbReference type="NCBI Taxonomy" id="1915356"/>
    <lineage>
        <taxon>Eukaryota</taxon>
        <taxon>Metamonada</taxon>
        <taxon>Parabasalia</taxon>
        <taxon>Tritrichomonadida</taxon>
        <taxon>Tritrichomonadidae</taxon>
        <taxon>Tritrichomonas</taxon>
    </lineage>
</organism>
<gene>
    <name evidence="1" type="ORF">M9Y10_036717</name>
</gene>
<evidence type="ECO:0000313" key="2">
    <source>
        <dbReference type="Proteomes" id="UP001470230"/>
    </source>
</evidence>
<protein>
    <submittedName>
        <fullName evidence="1">Uncharacterized protein</fullName>
    </submittedName>
</protein>
<name>A0ABR2GV99_9EUKA</name>
<dbReference type="Proteomes" id="UP001470230">
    <property type="component" value="Unassembled WGS sequence"/>
</dbReference>
<reference evidence="1 2" key="1">
    <citation type="submission" date="2024-04" db="EMBL/GenBank/DDBJ databases">
        <title>Tritrichomonas musculus Genome.</title>
        <authorList>
            <person name="Alves-Ferreira E."/>
            <person name="Grigg M."/>
            <person name="Lorenzi H."/>
            <person name="Galac M."/>
        </authorList>
    </citation>
    <scope>NUCLEOTIDE SEQUENCE [LARGE SCALE GENOMIC DNA]</scope>
    <source>
        <strain evidence="1 2">EAF2021</strain>
    </source>
</reference>
<comment type="caution">
    <text evidence="1">The sequence shown here is derived from an EMBL/GenBank/DDBJ whole genome shotgun (WGS) entry which is preliminary data.</text>
</comment>
<sequence length="169" mass="19697">MIQIQYNHQILIPFYCFKSIELIFFKKKLIKETSITRETIPFSLSTFINTQQQSTNLKLYNPFNSADPRVNFTITYYPLTNLPKKQATNPLKVYVSLTYDPPLQHNTQEVRLLCKGIENGILFDPLKNEIIRIEQEAARCGPSGLTQVFYFNHKSLKNGIFFFYIRSSG</sequence>
<dbReference type="EMBL" id="JAPFFF010000060">
    <property type="protein sequence ID" value="KAK8837287.1"/>
    <property type="molecule type" value="Genomic_DNA"/>
</dbReference>
<accession>A0ABR2GV99</accession>
<evidence type="ECO:0000313" key="1">
    <source>
        <dbReference type="EMBL" id="KAK8837287.1"/>
    </source>
</evidence>